<dbReference type="EMBL" id="UINC01046559">
    <property type="protein sequence ID" value="SVB54739.1"/>
    <property type="molecule type" value="Genomic_DNA"/>
</dbReference>
<feature type="non-terminal residue" evidence="2">
    <location>
        <position position="1"/>
    </location>
</feature>
<protein>
    <submittedName>
        <fullName evidence="2">Uncharacterized protein</fullName>
    </submittedName>
</protein>
<reference evidence="2" key="1">
    <citation type="submission" date="2018-05" db="EMBL/GenBank/DDBJ databases">
        <authorList>
            <person name="Lanie J.A."/>
            <person name="Ng W.-L."/>
            <person name="Kazmierczak K.M."/>
            <person name="Andrzejewski T.M."/>
            <person name="Davidsen T.M."/>
            <person name="Wayne K.J."/>
            <person name="Tettelin H."/>
            <person name="Glass J.I."/>
            <person name="Rusch D."/>
            <person name="Podicherti R."/>
            <person name="Tsui H.-C.T."/>
            <person name="Winkler M.E."/>
        </authorList>
    </citation>
    <scope>NUCLEOTIDE SEQUENCE</scope>
</reference>
<dbReference type="AlphaFoldDB" id="A0A382EWD5"/>
<proteinExistence type="predicted"/>
<evidence type="ECO:0000256" key="1">
    <source>
        <dbReference type="SAM" id="MobiDB-lite"/>
    </source>
</evidence>
<organism evidence="2">
    <name type="scientific">marine metagenome</name>
    <dbReference type="NCBI Taxonomy" id="408172"/>
    <lineage>
        <taxon>unclassified sequences</taxon>
        <taxon>metagenomes</taxon>
        <taxon>ecological metagenomes</taxon>
    </lineage>
</organism>
<feature type="region of interest" description="Disordered" evidence="1">
    <location>
        <begin position="1"/>
        <end position="20"/>
    </location>
</feature>
<evidence type="ECO:0000313" key="2">
    <source>
        <dbReference type="EMBL" id="SVB54739.1"/>
    </source>
</evidence>
<gene>
    <name evidence="2" type="ORF">METZ01_LOCUS207593</name>
</gene>
<accession>A0A382EWD5</accession>
<name>A0A382EWD5_9ZZZZ</name>
<sequence>VKREIGPVAPTLRPGDTGAIRLPRSEHTSLISESGPPYVNCCHGGPLSSFLGAIADSIPGKMILIDEGLEHSFVTEEGRIAFYEAVVSAYHLRVNGDASKFTRLEEWRLEKAEEDDQDTDEEKVGVWVLTVTEARDVKQSVAECVYTVLQNALRKFERRCWAEHHVVVLESSMNAPKRLVAPIIEDLNITELGNVNLVLLVEDGTITQCYPPFG</sequence>